<name>A0A4R7JW63_9GAMM</name>
<comment type="caution">
    <text evidence="1">The sequence shown here is derived from an EMBL/GenBank/DDBJ whole genome shotgun (WGS) entry which is preliminary data.</text>
</comment>
<sequence length="156" mass="17343">MELPLIHETFQSWAQSLNEQGLSARFAHDLATPDEGLILSALLLTARTDPQRRANGPARRRPYERPLARLRYLISVATPERNAQAEEALLSVMTWAEGTAGLDLLTEDPSPSWWQAWGTPPRPSFLLEASVTETSQPPDTPVVKKHQIDLVGREPG</sequence>
<dbReference type="RefSeq" id="WP_133736090.1">
    <property type="nucleotide sequence ID" value="NZ_SOAX01000003.1"/>
</dbReference>
<accession>A0A4R7JW63</accession>
<proteinExistence type="predicted"/>
<dbReference type="AlphaFoldDB" id="A0A4R7JW63"/>
<evidence type="ECO:0000313" key="2">
    <source>
        <dbReference type="Proteomes" id="UP000295830"/>
    </source>
</evidence>
<keyword evidence="2" id="KW-1185">Reference proteome</keyword>
<organism evidence="1 2">
    <name type="scientific">Halospina denitrificans</name>
    <dbReference type="NCBI Taxonomy" id="332522"/>
    <lineage>
        <taxon>Bacteria</taxon>
        <taxon>Pseudomonadati</taxon>
        <taxon>Pseudomonadota</taxon>
        <taxon>Gammaproteobacteria</taxon>
        <taxon>Halospina</taxon>
    </lineage>
</organism>
<evidence type="ECO:0000313" key="1">
    <source>
        <dbReference type="EMBL" id="TDT41747.1"/>
    </source>
</evidence>
<dbReference type="OrthoDB" id="9812089at2"/>
<protein>
    <submittedName>
        <fullName evidence="1">Uncharacterized protein</fullName>
    </submittedName>
</protein>
<dbReference type="Proteomes" id="UP000295830">
    <property type="component" value="Unassembled WGS sequence"/>
</dbReference>
<dbReference type="EMBL" id="SOAX01000003">
    <property type="protein sequence ID" value="TDT41747.1"/>
    <property type="molecule type" value="Genomic_DNA"/>
</dbReference>
<reference evidence="1 2" key="1">
    <citation type="submission" date="2019-03" db="EMBL/GenBank/DDBJ databases">
        <title>Genomic Encyclopedia of Type Strains, Phase IV (KMG-IV): sequencing the most valuable type-strain genomes for metagenomic binning, comparative biology and taxonomic classification.</title>
        <authorList>
            <person name="Goeker M."/>
        </authorList>
    </citation>
    <scope>NUCLEOTIDE SEQUENCE [LARGE SCALE GENOMIC DNA]</scope>
    <source>
        <strain evidence="1 2">DSM 15505</strain>
    </source>
</reference>
<gene>
    <name evidence="1" type="ORF">DES49_1849</name>
</gene>